<dbReference type="GO" id="GO:0008408">
    <property type="term" value="F:3'-5' exonuclease activity"/>
    <property type="evidence" value="ECO:0007669"/>
    <property type="project" value="TreeGrafter"/>
</dbReference>
<dbReference type="GO" id="GO:0003677">
    <property type="term" value="F:DNA binding"/>
    <property type="evidence" value="ECO:0007669"/>
    <property type="project" value="InterPro"/>
</dbReference>
<feature type="compositionally biased region" description="Polar residues" evidence="1">
    <location>
        <begin position="83"/>
        <end position="92"/>
    </location>
</feature>
<sequence>MDSSRSKVCKLLAKKINRRFSTKVDQKIEPRTNKFQISMIPENLRRILFNNEQEPEILGTDLSSAKNAIKSITKTKDFDGNGDHQNPTSSNYPKVALPKLRGRNIAEHFEAISEELLKNYRDLLKNFMDEDWSMPVMPMKWSRKSGWTRYDPKTGSQEQVTFPVEDVLVFDVEICASVSAHPVIATAVSKNAWYSWCSKRLDANYLERRVKNPFDELVTVDDLIPIETASNESRELMEQNKERIIIGHNVGFDRTFLKEQYYIRGTKMRFFDTMSAHIAISGLAGDQRIEFQYHKTGRRTKAYADATGYDKRKKEAKQRLFNESRWVNSTSMNNLADVHEFYCGQNSKLKISKDERETFVKGNLEDVASNFQNLALVSWYLASAFASSFCADDRSFLVV</sequence>
<dbReference type="Gene3D" id="3.30.420.390">
    <property type="match status" value="1"/>
</dbReference>
<dbReference type="PANTHER" id="PTHR10267:SF0">
    <property type="entry name" value="DNA POLYMERASE SUBUNIT GAMMA-1"/>
    <property type="match status" value="1"/>
</dbReference>
<dbReference type="WBParaSite" id="nRc.2.0.1.t28563-RA">
    <property type="protein sequence ID" value="nRc.2.0.1.t28563-RA"/>
    <property type="gene ID" value="nRc.2.0.1.g28563"/>
</dbReference>
<dbReference type="InterPro" id="IPR012337">
    <property type="entry name" value="RNaseH-like_sf"/>
</dbReference>
<evidence type="ECO:0000313" key="4">
    <source>
        <dbReference type="WBParaSite" id="nRc.2.0.1.t28563-RA"/>
    </source>
</evidence>
<dbReference type="PRINTS" id="PR00867">
    <property type="entry name" value="DNAPOLG"/>
</dbReference>
<protein>
    <submittedName>
        <fullName evidence="4">DNA mitochondrial polymerase exonuclease domain-containing protein</fullName>
    </submittedName>
</protein>
<keyword evidence="3" id="KW-1185">Reference proteome</keyword>
<dbReference type="AlphaFoldDB" id="A0A915JR40"/>
<dbReference type="OMA" id="MSAHIAI"/>
<dbReference type="GO" id="GO:0003887">
    <property type="term" value="F:DNA-directed DNA polymerase activity"/>
    <property type="evidence" value="ECO:0007669"/>
    <property type="project" value="TreeGrafter"/>
</dbReference>
<dbReference type="GO" id="GO:0005760">
    <property type="term" value="C:gamma DNA polymerase complex"/>
    <property type="evidence" value="ECO:0007669"/>
    <property type="project" value="InterPro"/>
</dbReference>
<reference evidence="4" key="1">
    <citation type="submission" date="2022-11" db="UniProtKB">
        <authorList>
            <consortium name="WormBaseParasite"/>
        </authorList>
    </citation>
    <scope>IDENTIFICATION</scope>
</reference>
<dbReference type="Proteomes" id="UP000887565">
    <property type="component" value="Unplaced"/>
</dbReference>
<proteinExistence type="predicted"/>
<name>A0A915JR40_ROMCU</name>
<dbReference type="GO" id="GO:0006264">
    <property type="term" value="P:mitochondrial DNA replication"/>
    <property type="evidence" value="ECO:0007669"/>
    <property type="project" value="TreeGrafter"/>
</dbReference>
<feature type="region of interest" description="Disordered" evidence="1">
    <location>
        <begin position="75"/>
        <end position="95"/>
    </location>
</feature>
<evidence type="ECO:0000256" key="1">
    <source>
        <dbReference type="SAM" id="MobiDB-lite"/>
    </source>
</evidence>
<accession>A0A915JR40</accession>
<evidence type="ECO:0000259" key="2">
    <source>
        <dbReference type="Pfam" id="PF18136"/>
    </source>
</evidence>
<dbReference type="Pfam" id="PF18136">
    <property type="entry name" value="DNApol_Exo"/>
    <property type="match status" value="1"/>
</dbReference>
<dbReference type="InterPro" id="IPR041336">
    <property type="entry name" value="DNApol_Exo"/>
</dbReference>
<dbReference type="InterPro" id="IPR002297">
    <property type="entry name" value="DNA-dir_DNA_pol_A_mt"/>
</dbReference>
<dbReference type="SUPFAM" id="SSF53098">
    <property type="entry name" value="Ribonuclease H-like"/>
    <property type="match status" value="1"/>
</dbReference>
<evidence type="ECO:0000313" key="3">
    <source>
        <dbReference type="Proteomes" id="UP000887565"/>
    </source>
</evidence>
<organism evidence="3 4">
    <name type="scientific">Romanomermis culicivorax</name>
    <name type="common">Nematode worm</name>
    <dbReference type="NCBI Taxonomy" id="13658"/>
    <lineage>
        <taxon>Eukaryota</taxon>
        <taxon>Metazoa</taxon>
        <taxon>Ecdysozoa</taxon>
        <taxon>Nematoda</taxon>
        <taxon>Enoplea</taxon>
        <taxon>Dorylaimia</taxon>
        <taxon>Mermithida</taxon>
        <taxon>Mermithoidea</taxon>
        <taxon>Mermithidae</taxon>
        <taxon>Romanomermis</taxon>
    </lineage>
</organism>
<feature type="domain" description="DNA mitochondrial polymerase exonuclease" evidence="2">
    <location>
        <begin position="94"/>
        <end position="374"/>
    </location>
</feature>
<dbReference type="PANTHER" id="PTHR10267">
    <property type="entry name" value="DNA POLYMERASE SUBUNIT GAMMA-1"/>
    <property type="match status" value="1"/>
</dbReference>